<feature type="transmembrane region" description="Helical" evidence="1">
    <location>
        <begin position="12"/>
        <end position="36"/>
    </location>
</feature>
<dbReference type="EMBL" id="JBHTLK010000297">
    <property type="protein sequence ID" value="MFD1151926.1"/>
    <property type="molecule type" value="Genomic_DNA"/>
</dbReference>
<dbReference type="RefSeq" id="WP_380729358.1">
    <property type="nucleotide sequence ID" value="NZ_JBHTLK010000297.1"/>
</dbReference>
<feature type="transmembrane region" description="Helical" evidence="1">
    <location>
        <begin position="48"/>
        <end position="65"/>
    </location>
</feature>
<gene>
    <name evidence="2" type="ORF">ACFQ3T_32715</name>
</gene>
<dbReference type="Proteomes" id="UP001597168">
    <property type="component" value="Unassembled WGS sequence"/>
</dbReference>
<feature type="transmembrane region" description="Helical" evidence="1">
    <location>
        <begin position="95"/>
        <end position="116"/>
    </location>
</feature>
<accession>A0ABW3R4T6</accession>
<evidence type="ECO:0000256" key="1">
    <source>
        <dbReference type="SAM" id="Phobius"/>
    </source>
</evidence>
<reference evidence="3" key="1">
    <citation type="journal article" date="2019" name="Int. J. Syst. Evol. Microbiol.">
        <title>The Global Catalogue of Microorganisms (GCM) 10K type strain sequencing project: providing services to taxonomists for standard genome sequencing and annotation.</title>
        <authorList>
            <consortium name="The Broad Institute Genomics Platform"/>
            <consortium name="The Broad Institute Genome Sequencing Center for Infectious Disease"/>
            <person name="Wu L."/>
            <person name="Ma J."/>
        </authorList>
    </citation>
    <scope>NUCLEOTIDE SEQUENCE [LARGE SCALE GENOMIC DNA]</scope>
    <source>
        <strain evidence="3">CCUG 60214</strain>
    </source>
</reference>
<keyword evidence="3" id="KW-1185">Reference proteome</keyword>
<comment type="caution">
    <text evidence="2">The sequence shown here is derived from an EMBL/GenBank/DDBJ whole genome shotgun (WGS) entry which is preliminary data.</text>
</comment>
<name>A0ABW3R4T6_9PSEU</name>
<feature type="transmembrane region" description="Helical" evidence="1">
    <location>
        <begin position="72"/>
        <end position="89"/>
    </location>
</feature>
<organism evidence="2 3">
    <name type="scientific">Saccharothrix hoggarensis</name>
    <dbReference type="NCBI Taxonomy" id="913853"/>
    <lineage>
        <taxon>Bacteria</taxon>
        <taxon>Bacillati</taxon>
        <taxon>Actinomycetota</taxon>
        <taxon>Actinomycetes</taxon>
        <taxon>Pseudonocardiales</taxon>
        <taxon>Pseudonocardiaceae</taxon>
        <taxon>Saccharothrix</taxon>
    </lineage>
</organism>
<keyword evidence="1" id="KW-0812">Transmembrane</keyword>
<evidence type="ECO:0000313" key="3">
    <source>
        <dbReference type="Proteomes" id="UP001597168"/>
    </source>
</evidence>
<protein>
    <submittedName>
        <fullName evidence="2">Uncharacterized protein</fullName>
    </submittedName>
</protein>
<sequence>MFCSVGRPLRLTTWLAVPFLFSSAVLGLTGLGGLLLGAPGYLPLSSPVFGAGVAVGVAASSAVEWTARWQRVWLRWPYLASVLALGVLVDGVRLPVVAVVALGVPVTALLVAQYFLERRRTAALAEAGLTSASQC</sequence>
<keyword evidence="1" id="KW-1133">Transmembrane helix</keyword>
<proteinExistence type="predicted"/>
<evidence type="ECO:0000313" key="2">
    <source>
        <dbReference type="EMBL" id="MFD1151926.1"/>
    </source>
</evidence>
<keyword evidence="1" id="KW-0472">Membrane</keyword>